<dbReference type="Gene3D" id="2.130.10.10">
    <property type="entry name" value="YVTN repeat-like/Quinoprotein amine dehydrogenase"/>
    <property type="match status" value="2"/>
</dbReference>
<dbReference type="Pfam" id="PF00400">
    <property type="entry name" value="WD40"/>
    <property type="match status" value="3"/>
</dbReference>
<keyword evidence="9" id="KW-1185">Reference proteome</keyword>
<proteinExistence type="predicted"/>
<feature type="repeat" description="WD" evidence="6">
    <location>
        <begin position="192"/>
        <end position="213"/>
    </location>
</feature>
<sequence>MEFQRLNKQQFVRETVNESAEERYWKQFRTNAGEPLRFSGPVTGLAFSPGSSFEYALASGTRVGIYDGRSGKLRRTLARFKDMAYGPSYRYDGKLMAAGCENGQVYVFESAKGNLMRLLKGHTGPVRSTNWSPTGSFVLSCSHDKTVRQWDITTEEEVGVFRGHTDQVRCAALVGTGAGIKGVESAGPEVWATGSYDHTVKLWDVRAPSQTAALSLDQGGPVEDVLAFRDGYRVAAAVHSKVFVWDVRAGGQKLRELDDHQRTVTSLFQDGTNLRLLSGSLDGLIKVHDADSLECTASVAIGSGQGILCAGMSTDNSTLVVGCVSGQAVVRKRVSAKEEKTGTQAEIAAGAGLDMPRGGTRRFFMRGGNVGPAPGDFKASVARRTRLKKYEKHLQKYNYKQALDEVLGTRQPAVVAALLEELIHRNGLEAALAARDDTSLEPILSFVIKYIANPRFSSLLVQVSDVLLRSCTADLGQSVLVDELFVKLQTQLHSELRLQKDLQKLSGTVDLVLSTVE</sequence>
<dbReference type="Pfam" id="PF09384">
    <property type="entry name" value="UTP15_C"/>
    <property type="match status" value="1"/>
</dbReference>
<dbReference type="PRINTS" id="PR00320">
    <property type="entry name" value="GPROTEINBRPT"/>
</dbReference>
<evidence type="ECO:0000313" key="9">
    <source>
        <dbReference type="Proteomes" id="UP000241890"/>
    </source>
</evidence>
<dbReference type="PROSITE" id="PS50082">
    <property type="entry name" value="WD_REPEATS_2"/>
    <property type="match status" value="2"/>
</dbReference>
<dbReference type="SMART" id="SM00320">
    <property type="entry name" value="WD40"/>
    <property type="match status" value="7"/>
</dbReference>
<dbReference type="GO" id="GO:0045943">
    <property type="term" value="P:positive regulation of transcription by RNA polymerase I"/>
    <property type="evidence" value="ECO:0007669"/>
    <property type="project" value="TreeGrafter"/>
</dbReference>
<evidence type="ECO:0000256" key="4">
    <source>
        <dbReference type="ARBA" id="ARBA00022737"/>
    </source>
</evidence>
<comment type="caution">
    <text evidence="8">The sequence shown here is derived from an EMBL/GenBank/DDBJ whole genome shotgun (WGS) entry which is preliminary data.</text>
</comment>
<dbReference type="AlphaFoldDB" id="A0A2R5GG65"/>
<keyword evidence="2" id="KW-0698">rRNA processing</keyword>
<evidence type="ECO:0000256" key="6">
    <source>
        <dbReference type="PROSITE-ProRule" id="PRU00221"/>
    </source>
</evidence>
<evidence type="ECO:0000256" key="1">
    <source>
        <dbReference type="ARBA" id="ARBA00004604"/>
    </source>
</evidence>
<dbReference type="InterPro" id="IPR015943">
    <property type="entry name" value="WD40/YVTN_repeat-like_dom_sf"/>
</dbReference>
<dbReference type="InterPro" id="IPR018983">
    <property type="entry name" value="U3_snoRNA-assocProt_15_C"/>
</dbReference>
<dbReference type="PANTHER" id="PTHR19924">
    <property type="entry name" value="UTP15 U3 SMALL NUCLEOLAR RNA-ASSOCIATED PROTEIN 15 FAMILY MEMBER"/>
    <property type="match status" value="1"/>
</dbReference>
<reference evidence="8 9" key="1">
    <citation type="submission" date="2017-12" db="EMBL/GenBank/DDBJ databases">
        <title>Sequencing, de novo assembly and annotation of complete genome of a new Thraustochytrid species, strain FCC1311.</title>
        <authorList>
            <person name="Sedici K."/>
            <person name="Godart F."/>
            <person name="Aiese Cigliano R."/>
            <person name="Sanseverino W."/>
            <person name="Barakat M."/>
            <person name="Ortet P."/>
            <person name="Marechal E."/>
            <person name="Cagnac O."/>
            <person name="Amato A."/>
        </authorList>
    </citation>
    <scope>NUCLEOTIDE SEQUENCE [LARGE SCALE GENOMIC DNA]</scope>
</reference>
<dbReference type="InterPro" id="IPR036322">
    <property type="entry name" value="WD40_repeat_dom_sf"/>
</dbReference>
<dbReference type="Proteomes" id="UP000241890">
    <property type="component" value="Unassembled WGS sequence"/>
</dbReference>
<dbReference type="PROSITE" id="PS50294">
    <property type="entry name" value="WD_REPEATS_REGION"/>
    <property type="match status" value="1"/>
</dbReference>
<comment type="subcellular location">
    <subcellularLocation>
        <location evidence="1">Nucleus</location>
        <location evidence="1">Nucleolus</location>
    </subcellularLocation>
</comment>
<evidence type="ECO:0000256" key="5">
    <source>
        <dbReference type="ARBA" id="ARBA00023242"/>
    </source>
</evidence>
<dbReference type="EMBL" id="BEYU01000067">
    <property type="protein sequence ID" value="GBG29902.1"/>
    <property type="molecule type" value="Genomic_DNA"/>
</dbReference>
<keyword evidence="3 6" id="KW-0853">WD repeat</keyword>
<dbReference type="InParanoid" id="A0A2R5GG65"/>
<dbReference type="GO" id="GO:0006364">
    <property type="term" value="P:rRNA processing"/>
    <property type="evidence" value="ECO:0007669"/>
    <property type="project" value="UniProtKB-KW"/>
</dbReference>
<evidence type="ECO:0000256" key="2">
    <source>
        <dbReference type="ARBA" id="ARBA00022552"/>
    </source>
</evidence>
<dbReference type="SUPFAM" id="SSF50978">
    <property type="entry name" value="WD40 repeat-like"/>
    <property type="match status" value="1"/>
</dbReference>
<keyword evidence="4" id="KW-0677">Repeat</keyword>
<feature type="repeat" description="WD" evidence="6">
    <location>
        <begin position="119"/>
        <end position="160"/>
    </location>
</feature>
<name>A0A2R5GG65_9STRA</name>
<evidence type="ECO:0000259" key="7">
    <source>
        <dbReference type="Pfam" id="PF09384"/>
    </source>
</evidence>
<dbReference type="PANTHER" id="PTHR19924:SF26">
    <property type="entry name" value="U3 SMALL NUCLEOLAR RNA-ASSOCIATED PROTEIN 15 HOMOLOG"/>
    <property type="match status" value="1"/>
</dbReference>
<evidence type="ECO:0000313" key="8">
    <source>
        <dbReference type="EMBL" id="GBG29902.1"/>
    </source>
</evidence>
<accession>A0A2R5GG65</accession>
<dbReference type="InterPro" id="IPR001680">
    <property type="entry name" value="WD40_rpt"/>
</dbReference>
<feature type="domain" description="U3 small nucleolar RNA-associated protein 15 C-terminal" evidence="7">
    <location>
        <begin position="375"/>
        <end position="511"/>
    </location>
</feature>
<keyword evidence="5" id="KW-0539">Nucleus</keyword>
<protein>
    <submittedName>
        <fullName evidence="8">U3 small nucleolar RNA-associated protein 15-like</fullName>
    </submittedName>
</protein>
<organism evidence="8 9">
    <name type="scientific">Hondaea fermentalgiana</name>
    <dbReference type="NCBI Taxonomy" id="2315210"/>
    <lineage>
        <taxon>Eukaryota</taxon>
        <taxon>Sar</taxon>
        <taxon>Stramenopiles</taxon>
        <taxon>Bigyra</taxon>
        <taxon>Labyrinthulomycetes</taxon>
        <taxon>Thraustochytrida</taxon>
        <taxon>Thraustochytriidae</taxon>
        <taxon>Hondaea</taxon>
    </lineage>
</organism>
<gene>
    <name evidence="8" type="ORF">FCC1311_061222</name>
</gene>
<dbReference type="GO" id="GO:0005730">
    <property type="term" value="C:nucleolus"/>
    <property type="evidence" value="ECO:0007669"/>
    <property type="project" value="UniProtKB-SubCell"/>
</dbReference>
<evidence type="ECO:0000256" key="3">
    <source>
        <dbReference type="ARBA" id="ARBA00022574"/>
    </source>
</evidence>
<dbReference type="CDD" id="cd00200">
    <property type="entry name" value="WD40"/>
    <property type="match status" value="1"/>
</dbReference>
<dbReference type="InterPro" id="IPR020472">
    <property type="entry name" value="WD40_PAC1"/>
</dbReference>
<dbReference type="OrthoDB" id="431715at2759"/>